<dbReference type="EMBL" id="QSCI01000028">
    <property type="protein sequence ID" value="RGX95151.1"/>
    <property type="molecule type" value="Genomic_DNA"/>
</dbReference>
<evidence type="ECO:0008006" key="4">
    <source>
        <dbReference type="Google" id="ProtNLM"/>
    </source>
</evidence>
<gene>
    <name evidence="2" type="ORF">DXA63_07760</name>
</gene>
<accession>A0AA92UPU9</accession>
<feature type="chain" id="PRO_5041700775" description="Beta-lactamase-inhibitor-like PepSY-like domain-containing protein" evidence="1">
    <location>
        <begin position="20"/>
        <end position="180"/>
    </location>
</feature>
<name>A0AA92UPU9_9BACT</name>
<proteinExistence type="predicted"/>
<protein>
    <recommendedName>
        <fullName evidence="4">Beta-lactamase-inhibitor-like PepSY-like domain-containing protein</fullName>
    </recommendedName>
</protein>
<evidence type="ECO:0000256" key="1">
    <source>
        <dbReference type="SAM" id="SignalP"/>
    </source>
</evidence>
<feature type="signal peptide" evidence="1">
    <location>
        <begin position="1"/>
        <end position="19"/>
    </location>
</feature>
<dbReference type="AlphaFoldDB" id="A0AA92UPU9"/>
<sequence length="180" mass="21090">MKKILLSSLFFLIAFVANAQGIYTKVKKYDKFDDVVWEKDVKTIIDKGLSKITIETKGKKPVEYTYYEGSWFSLHNGRQDSLSNIVSDIYGYEDQYYIFPKDTVDKATNDVLELYKDLPDSIVTGESIQAMVEVRMIPKIFDAPTIVFRTISKYKHVFEYETDLVWIRFRDGSRIIYSKR</sequence>
<keyword evidence="1" id="KW-0732">Signal</keyword>
<reference evidence="2 3" key="1">
    <citation type="submission" date="2018-08" db="EMBL/GenBank/DDBJ databases">
        <title>A genome reference for cultivated species of the human gut microbiota.</title>
        <authorList>
            <person name="Zou Y."/>
            <person name="Xue W."/>
            <person name="Luo G."/>
        </authorList>
    </citation>
    <scope>NUCLEOTIDE SEQUENCE [LARGE SCALE GENOMIC DNA]</scope>
    <source>
        <strain evidence="2 3">OF03-3</strain>
    </source>
</reference>
<organism evidence="2 3">
    <name type="scientific">Segatella copri</name>
    <dbReference type="NCBI Taxonomy" id="165179"/>
    <lineage>
        <taxon>Bacteria</taxon>
        <taxon>Pseudomonadati</taxon>
        <taxon>Bacteroidota</taxon>
        <taxon>Bacteroidia</taxon>
        <taxon>Bacteroidales</taxon>
        <taxon>Prevotellaceae</taxon>
        <taxon>Segatella</taxon>
    </lineage>
</organism>
<evidence type="ECO:0000313" key="2">
    <source>
        <dbReference type="EMBL" id="RGX95151.1"/>
    </source>
</evidence>
<evidence type="ECO:0000313" key="3">
    <source>
        <dbReference type="Proteomes" id="UP000285604"/>
    </source>
</evidence>
<dbReference type="Proteomes" id="UP000285604">
    <property type="component" value="Unassembled WGS sequence"/>
</dbReference>
<comment type="caution">
    <text evidence="2">The sequence shown here is derived from an EMBL/GenBank/DDBJ whole genome shotgun (WGS) entry which is preliminary data.</text>
</comment>